<name>A0A820RGU0_9BILA</name>
<organism evidence="1 2">
    <name type="scientific">Adineta steineri</name>
    <dbReference type="NCBI Taxonomy" id="433720"/>
    <lineage>
        <taxon>Eukaryota</taxon>
        <taxon>Metazoa</taxon>
        <taxon>Spiralia</taxon>
        <taxon>Gnathifera</taxon>
        <taxon>Rotifera</taxon>
        <taxon>Eurotatoria</taxon>
        <taxon>Bdelloidea</taxon>
        <taxon>Adinetida</taxon>
        <taxon>Adinetidae</taxon>
        <taxon>Adineta</taxon>
    </lineage>
</organism>
<dbReference type="AlphaFoldDB" id="A0A820RGU0"/>
<accession>A0A820RGU0</accession>
<proteinExistence type="predicted"/>
<dbReference type="EMBL" id="CAJOAZ010030860">
    <property type="protein sequence ID" value="CAF4436261.1"/>
    <property type="molecule type" value="Genomic_DNA"/>
</dbReference>
<sequence>NLLNAGAALYVENREKLTPCELAEKNGHKDLAIYLESRMIFSNSSEDLESDETPLTTDD</sequence>
<evidence type="ECO:0000313" key="1">
    <source>
        <dbReference type="EMBL" id="CAF4436261.1"/>
    </source>
</evidence>
<feature type="non-terminal residue" evidence="1">
    <location>
        <position position="59"/>
    </location>
</feature>
<comment type="caution">
    <text evidence="1">The sequence shown here is derived from an EMBL/GenBank/DDBJ whole genome shotgun (WGS) entry which is preliminary data.</text>
</comment>
<evidence type="ECO:0000313" key="2">
    <source>
        <dbReference type="Proteomes" id="UP000663844"/>
    </source>
</evidence>
<protein>
    <submittedName>
        <fullName evidence="1">Uncharacterized protein</fullName>
    </submittedName>
</protein>
<dbReference type="Proteomes" id="UP000663844">
    <property type="component" value="Unassembled WGS sequence"/>
</dbReference>
<dbReference type="Gene3D" id="1.25.40.20">
    <property type="entry name" value="Ankyrin repeat-containing domain"/>
    <property type="match status" value="1"/>
</dbReference>
<reference evidence="1" key="1">
    <citation type="submission" date="2021-02" db="EMBL/GenBank/DDBJ databases">
        <authorList>
            <person name="Nowell W R."/>
        </authorList>
    </citation>
    <scope>NUCLEOTIDE SEQUENCE</scope>
</reference>
<dbReference type="InterPro" id="IPR036770">
    <property type="entry name" value="Ankyrin_rpt-contain_sf"/>
</dbReference>
<feature type="non-terminal residue" evidence="1">
    <location>
        <position position="1"/>
    </location>
</feature>
<gene>
    <name evidence="1" type="ORF">OXD698_LOCUS53544</name>
</gene>